<evidence type="ECO:0000256" key="1">
    <source>
        <dbReference type="ARBA" id="ARBA00004123"/>
    </source>
</evidence>
<dbReference type="RefSeq" id="XP_041422077.1">
    <property type="nucleotide sequence ID" value="XM_041566143.1"/>
</dbReference>
<name>A0A8J1KXN8_XENLA</name>
<keyword evidence="5 9" id="KW-0010">Activator</keyword>
<dbReference type="GO" id="GO:0097067">
    <property type="term" value="P:cellular response to thyroid hormone stimulus"/>
    <property type="evidence" value="ECO:0000318"/>
    <property type="project" value="GO_Central"/>
</dbReference>
<protein>
    <recommendedName>
        <fullName evidence="3 9">Mediator of RNA polymerase II transcription subunit 1</fullName>
    </recommendedName>
    <alternativeName>
        <fullName evidence="8 9">Mediator complex subunit 1</fullName>
    </alternativeName>
</protein>
<evidence type="ECO:0000256" key="4">
    <source>
        <dbReference type="ARBA" id="ARBA00023015"/>
    </source>
</evidence>
<dbReference type="PANTHER" id="PTHR12881:SF15">
    <property type="entry name" value="MEDIATOR OF RNA POLYMERASE II TRANSCRIPTION SUBUNIT 1"/>
    <property type="match status" value="1"/>
</dbReference>
<evidence type="ECO:0000313" key="12">
    <source>
        <dbReference type="RefSeq" id="XP_041422077.1"/>
    </source>
</evidence>
<evidence type="ECO:0000256" key="7">
    <source>
        <dbReference type="ARBA" id="ARBA00023242"/>
    </source>
</evidence>
<dbReference type="Pfam" id="PF10744">
    <property type="entry name" value="Med1"/>
    <property type="match status" value="1"/>
</dbReference>
<evidence type="ECO:0000256" key="9">
    <source>
        <dbReference type="RuleBase" id="RU364059"/>
    </source>
</evidence>
<evidence type="ECO:0000256" key="8">
    <source>
        <dbReference type="ARBA" id="ARBA00031254"/>
    </source>
</evidence>
<evidence type="ECO:0000313" key="11">
    <source>
        <dbReference type="Proteomes" id="UP000186698"/>
    </source>
</evidence>
<dbReference type="InterPro" id="IPR019680">
    <property type="entry name" value="Mediator_Med1"/>
</dbReference>
<evidence type="ECO:0000256" key="5">
    <source>
        <dbReference type="ARBA" id="ARBA00023159"/>
    </source>
</evidence>
<comment type="similarity">
    <text evidence="2 9">Belongs to the Mediator complex subunit 1 family.</text>
</comment>
<dbReference type="KEGG" id="xla:443618"/>
<keyword evidence="11" id="KW-1185">Reference proteome</keyword>
<dbReference type="InterPro" id="IPR051999">
    <property type="entry name" value="Mediator_complex_subunit_1"/>
</dbReference>
<dbReference type="GO" id="GO:0003712">
    <property type="term" value="F:transcription coregulator activity"/>
    <property type="evidence" value="ECO:0000318"/>
    <property type="project" value="GO_Central"/>
</dbReference>
<reference evidence="12" key="1">
    <citation type="submission" date="2025-08" db="UniProtKB">
        <authorList>
            <consortium name="RefSeq"/>
        </authorList>
    </citation>
    <scope>IDENTIFICATION</scope>
    <source>
        <strain evidence="12">J_2021</strain>
        <tissue evidence="12">Erythrocytes</tissue>
    </source>
</reference>
<evidence type="ECO:0000256" key="2">
    <source>
        <dbReference type="ARBA" id="ARBA00006210"/>
    </source>
</evidence>
<feature type="domain" description="Mediator complex subunit Med1" evidence="10">
    <location>
        <begin position="70"/>
        <end position="420"/>
    </location>
</feature>
<keyword evidence="6 9" id="KW-0804">Transcription</keyword>
<dbReference type="GO" id="GO:0016592">
    <property type="term" value="C:mediator complex"/>
    <property type="evidence" value="ECO:0000318"/>
    <property type="project" value="GO_Central"/>
</dbReference>
<comment type="subcellular location">
    <subcellularLocation>
        <location evidence="1 9">Nucleus</location>
    </subcellularLocation>
</comment>
<dbReference type="GO" id="GO:0045944">
    <property type="term" value="P:positive regulation of transcription by RNA polymerase II"/>
    <property type="evidence" value="ECO:0007669"/>
    <property type="project" value="UniProtKB-ARBA"/>
</dbReference>
<sequence length="692" mass="76804">MEFSLLPAQRESEVIGLVHMKHQEKSLLEKLHRKYSQKPWNETIKLTRLCLDKPVGNALKSVLYHPVLQCQNMLQEALQAKSLSVILSRIECISKQKGLESHLGPNERICYITSEMFYIEVQVKKNGNVSSVKLAHHGETPMVCNELLQFLRAKDFESFGQSLEGLLRLYNIPGNSEIKAKVYVALRSLEADLSGIFNIFSSKSTDKRESAILHGQVGFLSPRCGGTPMGIEYYVSPCQLLEEKLKPGSLVVGFKAYLSIMGTNNWFRLPSSPLFSGLQQDSNIPLFSLLNDECSMDLPACFCFMFTDPLPLLLPFVQKIQCITGLPVAGIKQAPFHELIIHLENNCCKTDGASTDAQFILSIPDCRDHCYAITSVSDNEQALMGILVDKIPFTHPSQVPATLEVLRHQAAYSTLINSCISSTRKTIEYTDMTHFEISLQRNCRICISFQHPSGVSLSCVAVDVLSSRQLNCTLYKDAVDPSFPCNSEFITKVLESCMSIPITMRAILKRSKKLGAVSKVETYSATEKSVHPLTTEGFERDVSMALDHDMEQINSPENKVLGQNKHKTVNDNLGHKMAMQSDEQNSTFAIEPYSFAARFSTSFAKESSPIMAEGPGALMAEVPDQVMLDGPSSIILEVQSPVLSEEPSSSMTEHSSSFTGDLSTSITEELNLNVSSFMVSSVIPEKKIEDSY</sequence>
<dbReference type="GO" id="GO:0046966">
    <property type="term" value="F:nuclear thyroid hormone receptor binding"/>
    <property type="evidence" value="ECO:0000318"/>
    <property type="project" value="GO_Central"/>
</dbReference>
<accession>A0A8J1KXN8</accession>
<dbReference type="GeneID" id="443618"/>
<gene>
    <name evidence="12" type="primary">med1l.L</name>
</gene>
<evidence type="ECO:0000256" key="3">
    <source>
        <dbReference type="ARBA" id="ARBA00020612"/>
    </source>
</evidence>
<dbReference type="OrthoDB" id="2281547at2759"/>
<dbReference type="GO" id="GO:0042809">
    <property type="term" value="F:nuclear vitamin D receptor binding"/>
    <property type="evidence" value="ECO:0000318"/>
    <property type="project" value="GO_Central"/>
</dbReference>
<dbReference type="PANTHER" id="PTHR12881">
    <property type="entry name" value="MEDIATOR OF RNA POLYMERASE II TRANSCRIPTION SUBUNIT 1"/>
    <property type="match status" value="1"/>
</dbReference>
<organism evidence="11 12">
    <name type="scientific">Xenopus laevis</name>
    <name type="common">African clawed frog</name>
    <dbReference type="NCBI Taxonomy" id="8355"/>
    <lineage>
        <taxon>Eukaryota</taxon>
        <taxon>Metazoa</taxon>
        <taxon>Chordata</taxon>
        <taxon>Craniata</taxon>
        <taxon>Vertebrata</taxon>
        <taxon>Euteleostomi</taxon>
        <taxon>Amphibia</taxon>
        <taxon>Batrachia</taxon>
        <taxon>Anura</taxon>
        <taxon>Pipoidea</taxon>
        <taxon>Pipidae</taxon>
        <taxon>Xenopodinae</taxon>
        <taxon>Xenopus</taxon>
        <taxon>Xenopus</taxon>
    </lineage>
</organism>
<proteinExistence type="inferred from homology"/>
<dbReference type="GO" id="GO:0042974">
    <property type="term" value="F:nuclear retinoic acid receptor binding"/>
    <property type="evidence" value="ECO:0000318"/>
    <property type="project" value="GO_Central"/>
</dbReference>
<dbReference type="GO" id="GO:0006357">
    <property type="term" value="P:regulation of transcription by RNA polymerase II"/>
    <property type="evidence" value="ECO:0000318"/>
    <property type="project" value="GO_Central"/>
</dbReference>
<evidence type="ECO:0000259" key="10">
    <source>
        <dbReference type="Pfam" id="PF10744"/>
    </source>
</evidence>
<dbReference type="CTD" id="443618"/>
<keyword evidence="7 9" id="KW-0539">Nucleus</keyword>
<comment type="function">
    <text evidence="9">Component of the Mediator complex, a coactivator involved in the regulated transcription of nearly all RNA polymerase II-dependent genes. Mediator functions as a bridge to convey information from gene-specific regulatory proteins to the basal RNA polymerase II transcription machinery. Mediator is recruited to promoters by direct interactions with regulatory proteins and serves as a scaffold for the assembly of a functional preinitiation complex with RNA polymerase II and the general transcription factors.</text>
</comment>
<dbReference type="Proteomes" id="UP000186698">
    <property type="component" value="Chromosome 6L"/>
</dbReference>
<keyword evidence="4 9" id="KW-0805">Transcription regulation</keyword>
<dbReference type="AlphaFoldDB" id="A0A8J1KXN8"/>
<evidence type="ECO:0000256" key="6">
    <source>
        <dbReference type="ARBA" id="ARBA00023163"/>
    </source>
</evidence>